<reference evidence="1 2" key="1">
    <citation type="submission" date="2018-03" db="EMBL/GenBank/DDBJ databases">
        <title>Genomic Encyclopedia of Archaeal and Bacterial Type Strains, Phase II (KMG-II): from individual species to whole genera.</title>
        <authorList>
            <person name="Goeker M."/>
        </authorList>
    </citation>
    <scope>NUCLEOTIDE SEQUENCE [LARGE SCALE GENOMIC DNA]</scope>
    <source>
        <strain evidence="1 2">DSM 45601</strain>
    </source>
</reference>
<dbReference type="Proteomes" id="UP000237846">
    <property type="component" value="Unassembled WGS sequence"/>
</dbReference>
<evidence type="ECO:0000313" key="1">
    <source>
        <dbReference type="EMBL" id="PRX92252.1"/>
    </source>
</evidence>
<organism evidence="1 2">
    <name type="scientific">Allonocardiopsis opalescens</name>
    <dbReference type="NCBI Taxonomy" id="1144618"/>
    <lineage>
        <taxon>Bacteria</taxon>
        <taxon>Bacillati</taxon>
        <taxon>Actinomycetota</taxon>
        <taxon>Actinomycetes</taxon>
        <taxon>Streptosporangiales</taxon>
        <taxon>Allonocardiopsis</taxon>
    </lineage>
</organism>
<evidence type="ECO:0000313" key="2">
    <source>
        <dbReference type="Proteomes" id="UP000237846"/>
    </source>
</evidence>
<comment type="caution">
    <text evidence="1">The sequence shown here is derived from an EMBL/GenBank/DDBJ whole genome shotgun (WGS) entry which is preliminary data.</text>
</comment>
<dbReference type="AlphaFoldDB" id="A0A2T0PTM8"/>
<protein>
    <submittedName>
        <fullName evidence="1">Uncharacterized protein</fullName>
    </submittedName>
</protein>
<dbReference type="EMBL" id="PVZC01000010">
    <property type="protein sequence ID" value="PRX92252.1"/>
    <property type="molecule type" value="Genomic_DNA"/>
</dbReference>
<name>A0A2T0PTM8_9ACTN</name>
<proteinExistence type="predicted"/>
<accession>A0A2T0PTM8</accession>
<sequence length="33" mass="3685">MNELPGLLLGLLLADESVDVEGWRLELMEGEQD</sequence>
<gene>
    <name evidence="1" type="ORF">CLV72_11012</name>
</gene>
<keyword evidence="2" id="KW-1185">Reference proteome</keyword>